<dbReference type="InterPro" id="IPR001509">
    <property type="entry name" value="Epimerase_deHydtase"/>
</dbReference>
<organism evidence="4 5">
    <name type="scientific">Hermanssonia centrifuga</name>
    <dbReference type="NCBI Taxonomy" id="98765"/>
    <lineage>
        <taxon>Eukaryota</taxon>
        <taxon>Fungi</taxon>
        <taxon>Dikarya</taxon>
        <taxon>Basidiomycota</taxon>
        <taxon>Agaricomycotina</taxon>
        <taxon>Agaricomycetes</taxon>
        <taxon>Polyporales</taxon>
        <taxon>Meruliaceae</taxon>
        <taxon>Hermanssonia</taxon>
    </lineage>
</organism>
<dbReference type="GO" id="GO:0016616">
    <property type="term" value="F:oxidoreductase activity, acting on the CH-OH group of donors, NAD or NADP as acceptor"/>
    <property type="evidence" value="ECO:0007669"/>
    <property type="project" value="TreeGrafter"/>
</dbReference>
<dbReference type="SUPFAM" id="SSF51735">
    <property type="entry name" value="NAD(P)-binding Rossmann-fold domains"/>
    <property type="match status" value="1"/>
</dbReference>
<protein>
    <recommendedName>
        <fullName evidence="3">NAD-dependent epimerase/dehydratase domain-containing protein</fullName>
    </recommendedName>
</protein>
<evidence type="ECO:0000259" key="3">
    <source>
        <dbReference type="Pfam" id="PF01370"/>
    </source>
</evidence>
<gene>
    <name evidence="4" type="ORF">EW026_g1814</name>
</gene>
<keyword evidence="5" id="KW-1185">Reference proteome</keyword>
<evidence type="ECO:0000313" key="5">
    <source>
        <dbReference type="Proteomes" id="UP000309038"/>
    </source>
</evidence>
<evidence type="ECO:0000256" key="2">
    <source>
        <dbReference type="ARBA" id="ARBA00023445"/>
    </source>
</evidence>
<reference evidence="4 5" key="1">
    <citation type="submission" date="2019-02" db="EMBL/GenBank/DDBJ databases">
        <title>Genome sequencing of the rare red list fungi Phlebia centrifuga.</title>
        <authorList>
            <person name="Buettner E."/>
            <person name="Kellner H."/>
        </authorList>
    </citation>
    <scope>NUCLEOTIDE SEQUENCE [LARGE SCALE GENOMIC DNA]</scope>
    <source>
        <strain evidence="4 5">DSM 108282</strain>
    </source>
</reference>
<dbReference type="Gene3D" id="3.40.50.720">
    <property type="entry name" value="NAD(P)-binding Rossmann-like Domain"/>
    <property type="match status" value="1"/>
</dbReference>
<feature type="domain" description="NAD-dependent epimerase/dehydratase" evidence="3">
    <location>
        <begin position="7"/>
        <end position="249"/>
    </location>
</feature>
<comment type="caution">
    <text evidence="4">The sequence shown here is derived from an EMBL/GenBank/DDBJ whole genome shotgun (WGS) entry which is preliminary data.</text>
</comment>
<evidence type="ECO:0000313" key="4">
    <source>
        <dbReference type="EMBL" id="THH00767.1"/>
    </source>
</evidence>
<name>A0A4S4KR42_9APHY</name>
<dbReference type="InterPro" id="IPR036291">
    <property type="entry name" value="NAD(P)-bd_dom_sf"/>
</dbReference>
<dbReference type="PANTHER" id="PTHR10366">
    <property type="entry name" value="NAD DEPENDENT EPIMERASE/DEHYDRATASE"/>
    <property type="match status" value="1"/>
</dbReference>
<dbReference type="AlphaFoldDB" id="A0A4S4KR42"/>
<proteinExistence type="inferred from homology"/>
<dbReference type="Proteomes" id="UP000309038">
    <property type="component" value="Unassembled WGS sequence"/>
</dbReference>
<comment type="similarity">
    <text evidence="2">Belongs to the NAD(P)-dependent epimerase/dehydratase family. Dihydroflavonol-4-reductase subfamily.</text>
</comment>
<evidence type="ECO:0000256" key="1">
    <source>
        <dbReference type="ARBA" id="ARBA00023002"/>
    </source>
</evidence>
<dbReference type="PANTHER" id="PTHR10366:SF564">
    <property type="entry name" value="STEROL-4-ALPHA-CARBOXYLATE 3-DEHYDROGENASE, DECARBOXYLATING"/>
    <property type="match status" value="1"/>
</dbReference>
<dbReference type="Pfam" id="PF01370">
    <property type="entry name" value="Epimerase"/>
    <property type="match status" value="1"/>
</dbReference>
<dbReference type="EMBL" id="SGPJ01000041">
    <property type="protein sequence ID" value="THH00767.1"/>
    <property type="molecule type" value="Genomic_DNA"/>
</dbReference>
<dbReference type="InterPro" id="IPR050425">
    <property type="entry name" value="NAD(P)_dehydrat-like"/>
</dbReference>
<sequence length="343" mass="36899">MSSGSLVLVTGVSGFLGSHVVTELLKDGYRVRGTVRSKKVAFVQAWYAKYEGKVEIVAFDDLIAGDITDALKGVSAIIHVAAPLVGRSATHEDALNAAIEGSLNVLRQGEKAGVTKFAIVSSIIAVTSFPGLSSGIPLTDKDWNPITREEGLNPSAEGFTVYAAEKTLAEHAVWEFGEKHPHVDITTVNPPFFYGPFAPGWAASEPGVSALSTNGFIYNLLRPDGPSLLHPAVIDVRDVARGLVLSLTAPPTSQVGQKRILMSGPWLSAQEATDYIAEVRPELKDQLSEAAKKSGPIPKHNIDTSRARDVLGLEFRPWKQTLIDAVDSIIAVEKEWKSQGWKP</sequence>
<accession>A0A4S4KR42</accession>
<keyword evidence="1" id="KW-0560">Oxidoreductase</keyword>